<evidence type="ECO:0000313" key="3">
    <source>
        <dbReference type="Proteomes" id="UP000324222"/>
    </source>
</evidence>
<dbReference type="Pfam" id="PF23321">
    <property type="entry name" value="R1_ABCA1"/>
    <property type="match status" value="1"/>
</dbReference>
<dbReference type="Proteomes" id="UP000324222">
    <property type="component" value="Unassembled WGS sequence"/>
</dbReference>
<accession>A0A5B7GWD3</accession>
<evidence type="ECO:0000259" key="1">
    <source>
        <dbReference type="Pfam" id="PF23321"/>
    </source>
</evidence>
<keyword evidence="2" id="KW-0547">Nucleotide-binding</keyword>
<feature type="domain" description="ABCA1-4-like C-terminal R2 regulatory" evidence="1">
    <location>
        <begin position="10"/>
        <end position="84"/>
    </location>
</feature>
<protein>
    <submittedName>
        <fullName evidence="2">ATP-binding cassette sub-family A member 17</fullName>
    </submittedName>
</protein>
<reference evidence="2 3" key="1">
    <citation type="submission" date="2019-05" db="EMBL/GenBank/DDBJ databases">
        <title>Another draft genome of Portunus trituberculatus and its Hox gene families provides insights of decapod evolution.</title>
        <authorList>
            <person name="Jeong J.-H."/>
            <person name="Song I."/>
            <person name="Kim S."/>
            <person name="Choi T."/>
            <person name="Kim D."/>
            <person name="Ryu S."/>
            <person name="Kim W."/>
        </authorList>
    </citation>
    <scope>NUCLEOTIDE SEQUENCE [LARGE SCALE GENOMIC DNA]</scope>
    <source>
        <tissue evidence="2">Muscle</tissue>
    </source>
</reference>
<keyword evidence="2" id="KW-0067">ATP-binding</keyword>
<dbReference type="GO" id="GO:0005524">
    <property type="term" value="F:ATP binding"/>
    <property type="evidence" value="ECO:0007669"/>
    <property type="project" value="UniProtKB-KW"/>
</dbReference>
<dbReference type="InterPro" id="IPR056264">
    <property type="entry name" value="R2_ABCA1-4-like"/>
</dbReference>
<gene>
    <name evidence="2" type="primary">Abca17_1</name>
    <name evidence="2" type="ORF">E2C01_054963</name>
</gene>
<comment type="caution">
    <text evidence="2">The sequence shown here is derived from an EMBL/GenBank/DDBJ whole genome shotgun (WGS) entry which is preliminary data.</text>
</comment>
<dbReference type="EMBL" id="VSRR010018021">
    <property type="protein sequence ID" value="MPC60904.1"/>
    <property type="molecule type" value="Genomic_DNA"/>
</dbReference>
<evidence type="ECO:0000313" key="2">
    <source>
        <dbReference type="EMBL" id="MPC60904.1"/>
    </source>
</evidence>
<organism evidence="2 3">
    <name type="scientific">Portunus trituberculatus</name>
    <name type="common">Swimming crab</name>
    <name type="synonym">Neptunus trituberculatus</name>
    <dbReference type="NCBI Taxonomy" id="210409"/>
    <lineage>
        <taxon>Eukaryota</taxon>
        <taxon>Metazoa</taxon>
        <taxon>Ecdysozoa</taxon>
        <taxon>Arthropoda</taxon>
        <taxon>Crustacea</taxon>
        <taxon>Multicrustacea</taxon>
        <taxon>Malacostraca</taxon>
        <taxon>Eumalacostraca</taxon>
        <taxon>Eucarida</taxon>
        <taxon>Decapoda</taxon>
        <taxon>Pleocyemata</taxon>
        <taxon>Brachyura</taxon>
        <taxon>Eubrachyura</taxon>
        <taxon>Portunoidea</taxon>
        <taxon>Portunidae</taxon>
        <taxon>Portuninae</taxon>
        <taxon>Portunus</taxon>
    </lineage>
</organism>
<keyword evidence="3" id="KW-1185">Reference proteome</keyword>
<dbReference type="OrthoDB" id="6512918at2759"/>
<dbReference type="AlphaFoldDB" id="A0A5B7GWD3"/>
<sequence>MPSFPVSHPGAGYRLIIVKEKGCDVDAITQRLQTYIPDAELDQNVGAELSYVLPTAEVSKFEAMFLELEQKKVELKISSYGASQTTMDEVFLRVGEASEPDLVTQHRTTLLRAKAVANGVAGGGSGSAPHENGHLLDHTDTIEEIPMETSPGDRGEYCCGTEWIKVRHGEAESSVLH</sequence>
<name>A0A5B7GWD3_PORTR</name>
<proteinExistence type="predicted"/>